<evidence type="ECO:0000256" key="1">
    <source>
        <dbReference type="ARBA" id="ARBA00007345"/>
    </source>
</evidence>
<dbReference type="PANTHER" id="PTHR11880">
    <property type="entry name" value="RIBOSOMAL PROTEIN S19P FAMILY MEMBER"/>
    <property type="match status" value="1"/>
</dbReference>
<evidence type="ECO:0000313" key="5">
    <source>
        <dbReference type="EMBL" id="KAJ3094656.1"/>
    </source>
</evidence>
<dbReference type="Gene3D" id="3.30.860.10">
    <property type="entry name" value="30s Ribosomal Protein S19, Chain A"/>
    <property type="match status" value="1"/>
</dbReference>
<dbReference type="PANTHER" id="PTHR11880:SF8">
    <property type="entry name" value="SMALL RIBOSOMAL SUBUNIT PROTEIN US19M"/>
    <property type="match status" value="1"/>
</dbReference>
<dbReference type="Pfam" id="PF00203">
    <property type="entry name" value="Ribosomal_S19"/>
    <property type="match status" value="1"/>
</dbReference>
<dbReference type="GO" id="GO:0006412">
    <property type="term" value="P:translation"/>
    <property type="evidence" value="ECO:0007669"/>
    <property type="project" value="InterPro"/>
</dbReference>
<dbReference type="PRINTS" id="PR00975">
    <property type="entry name" value="RIBOSOMALS19"/>
</dbReference>
<evidence type="ECO:0000256" key="4">
    <source>
        <dbReference type="RuleBase" id="RU003485"/>
    </source>
</evidence>
<dbReference type="PIRSF" id="PIRSF002144">
    <property type="entry name" value="Ribosomal_S19"/>
    <property type="match status" value="1"/>
</dbReference>
<dbReference type="GO" id="GO:0005763">
    <property type="term" value="C:mitochondrial small ribosomal subunit"/>
    <property type="evidence" value="ECO:0007669"/>
    <property type="project" value="TreeGrafter"/>
</dbReference>
<dbReference type="EMBL" id="JADGJH010002817">
    <property type="protein sequence ID" value="KAJ3094656.1"/>
    <property type="molecule type" value="Genomic_DNA"/>
</dbReference>
<evidence type="ECO:0000256" key="2">
    <source>
        <dbReference type="ARBA" id="ARBA00022980"/>
    </source>
</evidence>
<gene>
    <name evidence="5" type="primary">RSM19</name>
    <name evidence="5" type="ORF">HK100_006069</name>
</gene>
<dbReference type="GO" id="GO:0000028">
    <property type="term" value="P:ribosomal small subunit assembly"/>
    <property type="evidence" value="ECO:0007669"/>
    <property type="project" value="TreeGrafter"/>
</dbReference>
<evidence type="ECO:0000256" key="3">
    <source>
        <dbReference type="ARBA" id="ARBA00023274"/>
    </source>
</evidence>
<dbReference type="Proteomes" id="UP001211907">
    <property type="component" value="Unassembled WGS sequence"/>
</dbReference>
<evidence type="ECO:0000313" key="6">
    <source>
        <dbReference type="Proteomes" id="UP001211907"/>
    </source>
</evidence>
<name>A0AAD5SQW9_9FUNG</name>
<dbReference type="InterPro" id="IPR023575">
    <property type="entry name" value="Ribosomal_uS19_SF"/>
</dbReference>
<protein>
    <submittedName>
        <fullName evidence="5">Mitochondrial ribosomal small subunit component</fullName>
    </submittedName>
</protein>
<keyword evidence="3 4" id="KW-0687">Ribonucleoprotein</keyword>
<reference evidence="5" key="1">
    <citation type="submission" date="2020-05" db="EMBL/GenBank/DDBJ databases">
        <title>Phylogenomic resolution of chytrid fungi.</title>
        <authorList>
            <person name="Stajich J.E."/>
            <person name="Amses K."/>
            <person name="Simmons R."/>
            <person name="Seto K."/>
            <person name="Myers J."/>
            <person name="Bonds A."/>
            <person name="Quandt C.A."/>
            <person name="Barry K."/>
            <person name="Liu P."/>
            <person name="Grigoriev I."/>
            <person name="Longcore J.E."/>
            <person name="James T.Y."/>
        </authorList>
    </citation>
    <scope>NUCLEOTIDE SEQUENCE</scope>
    <source>
        <strain evidence="5">JEL0513</strain>
    </source>
</reference>
<dbReference type="HAMAP" id="MF_00531">
    <property type="entry name" value="Ribosomal_uS19"/>
    <property type="match status" value="1"/>
</dbReference>
<keyword evidence="6" id="KW-1185">Reference proteome</keyword>
<organism evidence="5 6">
    <name type="scientific">Physocladia obscura</name>
    <dbReference type="NCBI Taxonomy" id="109957"/>
    <lineage>
        <taxon>Eukaryota</taxon>
        <taxon>Fungi</taxon>
        <taxon>Fungi incertae sedis</taxon>
        <taxon>Chytridiomycota</taxon>
        <taxon>Chytridiomycota incertae sedis</taxon>
        <taxon>Chytridiomycetes</taxon>
        <taxon>Chytridiales</taxon>
        <taxon>Chytriomycetaceae</taxon>
        <taxon>Physocladia</taxon>
    </lineage>
</organism>
<dbReference type="AlphaFoldDB" id="A0AAD5SQW9"/>
<sequence length="88" mass="9827">MHASKTALRSVWKGPFFTPMPAAPADGSGVMTMSRASTILPSHVGRKFMVHNGKEYLPVLVTEQMVNRKLGEFAMTRKVYVFKADKKK</sequence>
<proteinExistence type="inferred from homology"/>
<accession>A0AAD5SQW9</accession>
<comment type="caution">
    <text evidence="5">The sequence shown here is derived from an EMBL/GenBank/DDBJ whole genome shotgun (WGS) entry which is preliminary data.</text>
</comment>
<dbReference type="InterPro" id="IPR002222">
    <property type="entry name" value="Ribosomal_uS19"/>
</dbReference>
<dbReference type="GO" id="GO:0003735">
    <property type="term" value="F:structural constituent of ribosome"/>
    <property type="evidence" value="ECO:0007669"/>
    <property type="project" value="InterPro"/>
</dbReference>
<keyword evidence="2 4" id="KW-0689">Ribosomal protein</keyword>
<comment type="similarity">
    <text evidence="1 4">Belongs to the universal ribosomal protein uS19 family.</text>
</comment>
<dbReference type="SUPFAM" id="SSF54570">
    <property type="entry name" value="Ribosomal protein S19"/>
    <property type="match status" value="1"/>
</dbReference>